<dbReference type="PATRIC" id="fig|1003195.29.peg.5770"/>
<protein>
    <submittedName>
        <fullName evidence="2">TylR regulatory protein-like protein</fullName>
    </submittedName>
</protein>
<dbReference type="KEGG" id="scy:SCATT_57880"/>
<evidence type="ECO:0000259" key="1">
    <source>
        <dbReference type="Pfam" id="PF13546"/>
    </source>
</evidence>
<dbReference type="InterPro" id="IPR039365">
    <property type="entry name" value="IS701-like"/>
</dbReference>
<dbReference type="eggNOG" id="COG5659">
    <property type="taxonomic scope" value="Bacteria"/>
</dbReference>
<dbReference type="PANTHER" id="PTHR33627">
    <property type="entry name" value="TRANSPOSASE"/>
    <property type="match status" value="1"/>
</dbReference>
<evidence type="ECO:0000313" key="3">
    <source>
        <dbReference type="Proteomes" id="UP000007842"/>
    </source>
</evidence>
<feature type="domain" description="Transposase IS701-like DDE" evidence="1">
    <location>
        <begin position="39"/>
        <end position="262"/>
    </location>
</feature>
<sequence>MDHQETDAGGGRVSAPYAPDVRTMSQAEEESVAAFARDVFAHLPRADQRRWAQAYLRGLLALPGKKSIRRLAQTVAASPTAAHSLQQFVNQSPWEWMPSRQVLARQVAARLRPQAWVAALTVIPKRGEHSVGVHRRFVPEAGRTLNCQVGIGLFLACGPASLPVDWRLYLGGHWAADPARRTRARVPDDAAHRPVWAHVLDLADTAATAWNLPGAPLVAALPHLRDITPLATALTERRLGFLLEISPAQPVLAAAPGTRPHTAPRLARAGDLLTPAAHHRHISLIEAGTRPRHLTARSGPVHLPAARTTAPAAGYRLLAQWTPADPRPAHLWLTNLHTHRLDHLLTLTRHRTRTETALRTLESDFGLLDFEGRSYPGWHHHMTLVSAAYAHTHLHPAPPLTPQKQTA</sequence>
<dbReference type="HOGENOM" id="CLU_033141_3_1_11"/>
<proteinExistence type="predicted"/>
<dbReference type="Pfam" id="PF13546">
    <property type="entry name" value="DDE_5"/>
    <property type="match status" value="1"/>
</dbReference>
<organism evidence="2 3">
    <name type="scientific">Streptantibioticus cattleyicolor (strain ATCC 35852 / DSM 46488 / JCM 4925 / NBRC 14057 / NRRL 8057)</name>
    <name type="common">Streptomyces cattleya</name>
    <dbReference type="NCBI Taxonomy" id="1003195"/>
    <lineage>
        <taxon>Bacteria</taxon>
        <taxon>Bacillati</taxon>
        <taxon>Actinomycetota</taxon>
        <taxon>Actinomycetes</taxon>
        <taxon>Kitasatosporales</taxon>
        <taxon>Streptomycetaceae</taxon>
        <taxon>Streptantibioticus</taxon>
    </lineage>
</organism>
<gene>
    <name evidence="2" type="ordered locus">SCATT_57880</name>
</gene>
<dbReference type="AlphaFoldDB" id="G8X1D1"/>
<evidence type="ECO:0000313" key="2">
    <source>
        <dbReference type="EMBL" id="AEW98159.1"/>
    </source>
</evidence>
<dbReference type="PANTHER" id="PTHR33627:SF1">
    <property type="entry name" value="TRANSPOSASE"/>
    <property type="match status" value="1"/>
</dbReference>
<dbReference type="STRING" id="1003195.SCATT_57880"/>
<keyword evidence="3" id="KW-1185">Reference proteome</keyword>
<dbReference type="Proteomes" id="UP000007842">
    <property type="component" value="Chromosome"/>
</dbReference>
<accession>G8X1D1</accession>
<dbReference type="InterPro" id="IPR038721">
    <property type="entry name" value="IS701-like_DDE_dom"/>
</dbReference>
<reference evidence="3" key="1">
    <citation type="submission" date="2011-12" db="EMBL/GenBank/DDBJ databases">
        <title>Complete genome sequence of Streptomyces cattleya strain DSM 46488.</title>
        <authorList>
            <person name="Ou H.-Y."/>
            <person name="Li P."/>
            <person name="Zhao C."/>
            <person name="O'Hagan D."/>
            <person name="Deng Z."/>
        </authorList>
    </citation>
    <scope>NUCLEOTIDE SEQUENCE [LARGE SCALE GENOMIC DNA]</scope>
    <source>
        <strain evidence="3">ATCC 35852 / DSM 46488 / JCM 4925 / NBRC 14057 / NRRL 8057</strain>
    </source>
</reference>
<name>G8X1D1_STREN</name>
<dbReference type="EMBL" id="CP003219">
    <property type="protein sequence ID" value="AEW98159.1"/>
    <property type="molecule type" value="Genomic_DNA"/>
</dbReference>